<gene>
    <name evidence="2" type="primary">rsiV_1</name>
    <name evidence="2" type="ORF">SPSYN_01460</name>
</gene>
<proteinExistence type="predicted"/>
<keyword evidence="3" id="KW-1185">Reference proteome</keyword>
<accession>A0A9D2WQ59</accession>
<reference evidence="2" key="1">
    <citation type="submission" date="2016-02" db="EMBL/GenBank/DDBJ databases">
        <title>Draft Genome Sequence of Sporotomaculum syntrophicum Strain FB, a Syntrophic Benzoate Degrader.</title>
        <authorList>
            <person name="Nobu M.K."/>
            <person name="Narihiro T."/>
            <person name="Qiu Y.-L."/>
            <person name="Ohashi A."/>
            <person name="Liu W.-T."/>
            <person name="Yuji S."/>
        </authorList>
    </citation>
    <scope>NUCLEOTIDE SEQUENCE</scope>
    <source>
        <strain evidence="2">FB</strain>
    </source>
</reference>
<sequence>MAKIMEAQIIDRKIENQCIDITYPQVYGLKDKEVENIINDLITKQVNRQIPREGCAVYANIFGKYEVNLNNNGVLSLNLQFYTIRKQAANGLNVQKSINVDLSTGRNYQLYELFRRNSNYRMTINKMIQEQIKNKDLHLIKEFTGITDFEDYYLTNNALVIYFQELEYTIHAEGIPEFTIPYAKIRNLIDEEGLLKNLIN</sequence>
<organism evidence="2 3">
    <name type="scientific">Sporotomaculum syntrophicum</name>
    <dbReference type="NCBI Taxonomy" id="182264"/>
    <lineage>
        <taxon>Bacteria</taxon>
        <taxon>Bacillati</taxon>
        <taxon>Bacillota</taxon>
        <taxon>Clostridia</taxon>
        <taxon>Eubacteriales</taxon>
        <taxon>Desulfallaceae</taxon>
        <taxon>Sporotomaculum</taxon>
    </lineage>
</organism>
<feature type="domain" description="DUF3298" evidence="1">
    <location>
        <begin position="112"/>
        <end position="182"/>
    </location>
</feature>
<dbReference type="Gene3D" id="3.30.565.40">
    <property type="entry name" value="Fervidobacterium nodosum Rt17-B1 like"/>
    <property type="match status" value="1"/>
</dbReference>
<protein>
    <submittedName>
        <fullName evidence="2">Anti-sigma-V factor RsiV</fullName>
    </submittedName>
</protein>
<name>A0A9D2WQ59_9FIRM</name>
<evidence type="ECO:0000313" key="3">
    <source>
        <dbReference type="Proteomes" id="UP000798488"/>
    </source>
</evidence>
<dbReference type="RefSeq" id="WP_161821808.1">
    <property type="nucleotide sequence ID" value="NZ_LSRS01000003.1"/>
</dbReference>
<comment type="caution">
    <text evidence="2">The sequence shown here is derived from an EMBL/GenBank/DDBJ whole genome shotgun (WGS) entry which is preliminary data.</text>
</comment>
<dbReference type="Pfam" id="PF11738">
    <property type="entry name" value="DUF3298"/>
    <property type="match status" value="1"/>
</dbReference>
<dbReference type="InterPro" id="IPR021729">
    <property type="entry name" value="DUF3298"/>
</dbReference>
<evidence type="ECO:0000313" key="2">
    <source>
        <dbReference type="EMBL" id="KAF1085324.1"/>
    </source>
</evidence>
<dbReference type="AlphaFoldDB" id="A0A9D2WQ59"/>
<dbReference type="InterPro" id="IPR037126">
    <property type="entry name" value="PdaC/RsiV-like_sf"/>
</dbReference>
<dbReference type="OrthoDB" id="5637at2"/>
<dbReference type="Proteomes" id="UP000798488">
    <property type="component" value="Unassembled WGS sequence"/>
</dbReference>
<dbReference type="Gene3D" id="3.90.640.20">
    <property type="entry name" value="Heat-shock cognate protein, ATPase"/>
    <property type="match status" value="1"/>
</dbReference>
<dbReference type="EMBL" id="LSRS01000003">
    <property type="protein sequence ID" value="KAF1085324.1"/>
    <property type="molecule type" value="Genomic_DNA"/>
</dbReference>
<evidence type="ECO:0000259" key="1">
    <source>
        <dbReference type="Pfam" id="PF11738"/>
    </source>
</evidence>